<keyword evidence="2" id="KW-1185">Reference proteome</keyword>
<organism evidence="1 2">
    <name type="scientific">Peronosclerospora sorghi</name>
    <dbReference type="NCBI Taxonomy" id="230839"/>
    <lineage>
        <taxon>Eukaryota</taxon>
        <taxon>Sar</taxon>
        <taxon>Stramenopiles</taxon>
        <taxon>Oomycota</taxon>
        <taxon>Peronosporomycetes</taxon>
        <taxon>Peronosporales</taxon>
        <taxon>Peronosporaceae</taxon>
        <taxon>Peronosclerospora</taxon>
    </lineage>
</organism>
<evidence type="ECO:0000313" key="1">
    <source>
        <dbReference type="EMBL" id="KAI9913860.1"/>
    </source>
</evidence>
<protein>
    <submittedName>
        <fullName evidence="1">Uncharacterized protein</fullName>
    </submittedName>
</protein>
<reference evidence="1 2" key="1">
    <citation type="journal article" date="2022" name="bioRxiv">
        <title>The genome of the oomycete Peronosclerospora sorghi, a cosmopolitan pathogen of maize and sorghum, is inflated with dispersed pseudogenes.</title>
        <authorList>
            <person name="Fletcher K."/>
            <person name="Martin F."/>
            <person name="Isakeit T."/>
            <person name="Cavanaugh K."/>
            <person name="Magill C."/>
            <person name="Michelmore R."/>
        </authorList>
    </citation>
    <scope>NUCLEOTIDE SEQUENCE [LARGE SCALE GENOMIC DNA]</scope>
    <source>
        <strain evidence="1">P6</strain>
    </source>
</reference>
<dbReference type="EMBL" id="CM047583">
    <property type="protein sequence ID" value="KAI9913860.1"/>
    <property type="molecule type" value="Genomic_DNA"/>
</dbReference>
<accession>A0ACC0W5E9</accession>
<proteinExistence type="predicted"/>
<sequence length="281" mass="32155">MEISRPIRILCLHGWRTSGSILEHQTSALRQAFGSRVEFRYVDAPWRASGPVPELVRSFYGDKGPFYEWWDAVKQQDRETLRYEGFEHSLDYLTAQVQAFGPIDAVLGFSQGAAMATLLTAHYVSNYGYVPWKCCILICGLYPRNLETQELLEAAKTSTDGAIDVPSVHVVGKTDPLASKSEILVQSFTKTKRVRFEHEEGHKFPSPFNYKQMYRDIAHEIEAMTKGLAIVGEYKADARHVRIERKKWFGRRLHRVAITKHEAQLFASEESHQNRVAAQEH</sequence>
<dbReference type="Proteomes" id="UP001163321">
    <property type="component" value="Chromosome 4"/>
</dbReference>
<gene>
    <name evidence="1" type="ORF">PsorP6_006448</name>
</gene>
<evidence type="ECO:0000313" key="2">
    <source>
        <dbReference type="Proteomes" id="UP001163321"/>
    </source>
</evidence>
<name>A0ACC0W5E9_9STRA</name>
<comment type="caution">
    <text evidence="1">The sequence shown here is derived from an EMBL/GenBank/DDBJ whole genome shotgun (WGS) entry which is preliminary data.</text>
</comment>